<dbReference type="Pfam" id="PF00440">
    <property type="entry name" value="TetR_N"/>
    <property type="match status" value="1"/>
</dbReference>
<evidence type="ECO:0000313" key="7">
    <source>
        <dbReference type="Proteomes" id="UP000005709"/>
    </source>
</evidence>
<evidence type="ECO:0000256" key="4">
    <source>
        <dbReference type="PROSITE-ProRule" id="PRU00335"/>
    </source>
</evidence>
<keyword evidence="7" id="KW-1185">Reference proteome</keyword>
<dbReference type="OrthoDB" id="5422199at2"/>
<keyword evidence="1" id="KW-0805">Transcription regulation</keyword>
<protein>
    <submittedName>
        <fullName evidence="6">Transcriptional regulator, TetR family</fullName>
    </submittedName>
</protein>
<dbReference type="EMBL" id="ACYG01000030">
    <property type="protein sequence ID" value="EEV16632.1"/>
    <property type="molecule type" value="Genomic_DNA"/>
</dbReference>
<dbReference type="PANTHER" id="PTHR47506">
    <property type="entry name" value="TRANSCRIPTIONAL REGULATORY PROTEIN"/>
    <property type="match status" value="1"/>
</dbReference>
<dbReference type="GO" id="GO:0003677">
    <property type="term" value="F:DNA binding"/>
    <property type="evidence" value="ECO:0007669"/>
    <property type="project" value="UniProtKB-UniRule"/>
</dbReference>
<dbReference type="SUPFAM" id="SSF46689">
    <property type="entry name" value="Homeodomain-like"/>
    <property type="match status" value="1"/>
</dbReference>
<dbReference type="RefSeq" id="WP_005872882.1">
    <property type="nucleotide sequence ID" value="NZ_ACYG01000030.1"/>
</dbReference>
<evidence type="ECO:0000256" key="2">
    <source>
        <dbReference type="ARBA" id="ARBA00023125"/>
    </source>
</evidence>
<sequence length="207" mass="23926">MPESPKYKKSEIRCKLILDAALELFLAKGYEATSLSDIIELSGGSLSSVYKYFDNKESLFLRIIELQSKKLDERMNERMRINKDLKLREYLQEFAGIYLEFLFTPEAIKFYRLILFSGFNGALSQSPKIFLKSGVLGSPNALDEYLAAHADEFAPGRTAKSLALYFCFLLREPHFSRLLFFDEKLNFKASELIKDRIDMFLLGVKKR</sequence>
<dbReference type="Proteomes" id="UP000005709">
    <property type="component" value="Unassembled WGS sequence"/>
</dbReference>
<evidence type="ECO:0000256" key="1">
    <source>
        <dbReference type="ARBA" id="ARBA00023015"/>
    </source>
</evidence>
<reference evidence="6 7" key="1">
    <citation type="submission" date="2009-07" db="EMBL/GenBank/DDBJ databases">
        <authorList>
            <person name="Madupu R."/>
            <person name="Sebastian Y."/>
            <person name="Durkin A.S."/>
            <person name="Torralba M."/>
            <person name="Methe B."/>
            <person name="Sutton G.G."/>
            <person name="Strausberg R.L."/>
            <person name="Nelson K.E."/>
        </authorList>
    </citation>
    <scope>NUCLEOTIDE SEQUENCE [LARGE SCALE GENOMIC DNA]</scope>
    <source>
        <strain evidence="6 7">RM3268</strain>
    </source>
</reference>
<comment type="caution">
    <text evidence="6">The sequence shown here is derived from an EMBL/GenBank/DDBJ whole genome shotgun (WGS) entry which is preliminary data.</text>
</comment>
<dbReference type="InterPro" id="IPR001647">
    <property type="entry name" value="HTH_TetR"/>
</dbReference>
<dbReference type="STRING" id="824.CGRAC_2166"/>
<feature type="domain" description="HTH tetR-type" evidence="5">
    <location>
        <begin position="11"/>
        <end position="71"/>
    </location>
</feature>
<evidence type="ECO:0000256" key="3">
    <source>
        <dbReference type="ARBA" id="ARBA00023163"/>
    </source>
</evidence>
<dbReference type="InterPro" id="IPR009057">
    <property type="entry name" value="Homeodomain-like_sf"/>
</dbReference>
<dbReference type="Gene3D" id="1.10.10.60">
    <property type="entry name" value="Homeodomain-like"/>
    <property type="match status" value="1"/>
</dbReference>
<proteinExistence type="predicted"/>
<evidence type="ECO:0000313" key="6">
    <source>
        <dbReference type="EMBL" id="EEV16632.1"/>
    </source>
</evidence>
<gene>
    <name evidence="6" type="ORF">CAMGR0001_0245</name>
</gene>
<dbReference type="eggNOG" id="COG1309">
    <property type="taxonomic scope" value="Bacteria"/>
</dbReference>
<organism evidence="6 7">
    <name type="scientific">Campylobacter gracilis RM3268</name>
    <dbReference type="NCBI Taxonomy" id="553220"/>
    <lineage>
        <taxon>Bacteria</taxon>
        <taxon>Pseudomonadati</taxon>
        <taxon>Campylobacterota</taxon>
        <taxon>Epsilonproteobacteria</taxon>
        <taxon>Campylobacterales</taxon>
        <taxon>Campylobacteraceae</taxon>
        <taxon>Campylobacter</taxon>
    </lineage>
</organism>
<dbReference type="Gene3D" id="1.10.357.10">
    <property type="entry name" value="Tetracycline Repressor, domain 2"/>
    <property type="match status" value="1"/>
</dbReference>
<evidence type="ECO:0000259" key="5">
    <source>
        <dbReference type="PROSITE" id="PS50977"/>
    </source>
</evidence>
<keyword evidence="3" id="KW-0804">Transcription</keyword>
<accession>C8PKM3</accession>
<feature type="DNA-binding region" description="H-T-H motif" evidence="4">
    <location>
        <begin position="34"/>
        <end position="53"/>
    </location>
</feature>
<dbReference type="PRINTS" id="PR00455">
    <property type="entry name" value="HTHTETR"/>
</dbReference>
<dbReference type="AlphaFoldDB" id="C8PKM3"/>
<dbReference type="PROSITE" id="PS50977">
    <property type="entry name" value="HTH_TETR_2"/>
    <property type="match status" value="1"/>
</dbReference>
<dbReference type="PANTHER" id="PTHR47506:SF1">
    <property type="entry name" value="HTH-TYPE TRANSCRIPTIONAL REGULATOR YJDC"/>
    <property type="match status" value="1"/>
</dbReference>
<name>C8PKM3_9BACT</name>
<keyword evidence="2 4" id="KW-0238">DNA-binding</keyword>